<evidence type="ECO:0000259" key="2">
    <source>
        <dbReference type="Pfam" id="PF16169"/>
    </source>
</evidence>
<name>W6JSK3_9MICO</name>
<comment type="caution">
    <text evidence="3">The sequence shown here is derived from an EMBL/GenBank/DDBJ whole genome shotgun (WGS) entry which is preliminary data.</text>
</comment>
<proteinExistence type="predicted"/>
<gene>
    <name evidence="3" type="ORF">BN11_1200016</name>
</gene>
<evidence type="ECO:0000313" key="3">
    <source>
        <dbReference type="EMBL" id="CCH71938.1"/>
    </source>
</evidence>
<feature type="domain" description="Butirosin biosynthesis protein H N-terminal" evidence="1">
    <location>
        <begin position="15"/>
        <end position="143"/>
    </location>
</feature>
<dbReference type="AlphaFoldDB" id="W6JSK3"/>
<dbReference type="EMBL" id="CAJA01000025">
    <property type="protein sequence ID" value="CCH71938.1"/>
    <property type="molecule type" value="Genomic_DNA"/>
</dbReference>
<dbReference type="RefSeq" id="WP_048696909.1">
    <property type="nucleotide sequence ID" value="NZ_HG764815.1"/>
</dbReference>
<dbReference type="Pfam" id="PF14399">
    <property type="entry name" value="BtrH_N"/>
    <property type="match status" value="1"/>
</dbReference>
<dbReference type="Pfam" id="PF16169">
    <property type="entry name" value="DUF4872"/>
    <property type="match status" value="1"/>
</dbReference>
<dbReference type="Proteomes" id="UP000035763">
    <property type="component" value="Unassembled WGS sequence"/>
</dbReference>
<evidence type="ECO:0000313" key="4">
    <source>
        <dbReference type="Proteomes" id="UP000035763"/>
    </source>
</evidence>
<sequence length="321" mass="34015">MNATIAGFEPFVGEHCETTATGNLLHAAGLPLSEPMMFGLGQGLSYGIFTFKGAPAPFIGGRTRPEQLTQDLASRLGLDVDVRTTRSARRAWANVADFVDRGVPVGVKLNMRLLDYDTTGADFAGHFVAAYGYDGERVYVVDTRGQGGARVTSRASFEAARLWKGPMSSNALTWTIAAPHPIALRSALPGAIAATAQAFLNPRIANFGAKGIRKTARVIRAWPQEYAAADLAGIGHLMEHGGTGGGLFRRMYAAFLREAGGVLGDASLLDVAEQFEIAAGLWSQVAAALEQVDGPDSLDRAAQLLHEIADVEETAMQALAD</sequence>
<dbReference type="InterPro" id="IPR032369">
    <property type="entry name" value="DUF4872"/>
</dbReference>
<accession>W6JSK3</accession>
<dbReference type="InterPro" id="IPR026935">
    <property type="entry name" value="BtrH_N"/>
</dbReference>
<reference evidence="3 4" key="1">
    <citation type="journal article" date="2013" name="ISME J.">
        <title>A metabolic model for members of the genus Tetrasphaera involved in enhanced biological phosphorus removal.</title>
        <authorList>
            <person name="Kristiansen R."/>
            <person name="Nguyen H.T.T."/>
            <person name="Saunders A.M."/>
            <person name="Nielsen J.L."/>
            <person name="Wimmer R."/>
            <person name="Le V.Q."/>
            <person name="McIlroy S.J."/>
            <person name="Petrovski S."/>
            <person name="Seviour R.J."/>
            <person name="Calteau A."/>
            <person name="Nielsen K.L."/>
            <person name="Nielsen P.H."/>
        </authorList>
    </citation>
    <scope>NUCLEOTIDE SEQUENCE [LARGE SCALE GENOMIC DNA]</scope>
    <source>
        <strain evidence="3 4">Ben110</strain>
    </source>
</reference>
<protein>
    <recommendedName>
        <fullName evidence="5">Lantibiotic ABC transporter</fullName>
    </recommendedName>
</protein>
<dbReference type="STRING" id="1193182.BN11_1200016"/>
<evidence type="ECO:0008006" key="5">
    <source>
        <dbReference type="Google" id="ProtNLM"/>
    </source>
</evidence>
<organism evidence="3 4">
    <name type="scientific">Nostocoides australiense Ben110</name>
    <dbReference type="NCBI Taxonomy" id="1193182"/>
    <lineage>
        <taxon>Bacteria</taxon>
        <taxon>Bacillati</taxon>
        <taxon>Actinomycetota</taxon>
        <taxon>Actinomycetes</taxon>
        <taxon>Micrococcales</taxon>
        <taxon>Intrasporangiaceae</taxon>
        <taxon>Nostocoides</taxon>
    </lineage>
</organism>
<dbReference type="OrthoDB" id="4075615at2"/>
<feature type="domain" description="DUF4872" evidence="2">
    <location>
        <begin position="157"/>
        <end position="319"/>
    </location>
</feature>
<evidence type="ECO:0000259" key="1">
    <source>
        <dbReference type="Pfam" id="PF14399"/>
    </source>
</evidence>
<keyword evidence="4" id="KW-1185">Reference proteome</keyword>